<evidence type="ECO:0000313" key="11">
    <source>
        <dbReference type="Proteomes" id="UP000667349"/>
    </source>
</evidence>
<feature type="domain" description="C2H2-type" evidence="9">
    <location>
        <begin position="453"/>
        <end position="482"/>
    </location>
</feature>
<name>A0A836ETP5_9HYME</name>
<feature type="compositionally biased region" description="Low complexity" evidence="8">
    <location>
        <begin position="404"/>
        <end position="413"/>
    </location>
</feature>
<dbReference type="FunFam" id="3.30.160.60:FF:001102">
    <property type="entry name" value="Transcription factor IIIA"/>
    <property type="match status" value="1"/>
</dbReference>
<sequence>MHLEDYHGERSEEDMRRPVLEQDDFVDDGSLPDLMSMAMTGIGIDVVQPYCWTTSQMTDNSVLFSPLEIDTDPRDYLDWDQVPVVFQYPSNGGGSPAGSTCSEAITPTWSNAVTATTTTTATTATTTTTTDHGDHEDKSSDCRKLPSMGSAFSFSRTFNNTIFSEYGAESQGDYQDYPDCQEDMVSLLMSIQNDVTVQNYSPSIADEFDLSLIRGDPTSLLSNVDSPPSSSTTCLASDEQQEPFQSFNPPYYAVGHLVSSQQQSTTINLDGELVGAMDNFGNQVILPRNEGLLLGNNRRVTRSKIAETEKNDKSYGNCACLRFACIRHVTDCARPVDDSLTLAYQCRWIDCGCAFTEQEGLVRHIERRHVESSSTNAHGHGRRIQRDRDKERDGKEAGESFPGTAATTTTTTMTTSREDEFACLWQGCPRARPFNARYKLLIHMRVHTQEKPNKCPFAGCKKAFSRLENLKIHQRSHTGERPYACQHNGCSKAFSNSSDRAKHQRTHYDRKPYACQISGCGKRYTDPSSLRKHLKNHTENSSTLSNLLSSNKIPMIDVTAGAIGHKLNSTISHRRNQDACILDMETNHSSYKLSKTYVKEENTLPDNTFFFAQIELTSLDLKYNSIDVKRFLLLLKIIVTESLVTGFCVTAEDVPDFHELDADIERQFHELSALNDAIFIG</sequence>
<dbReference type="FunFam" id="3.30.160.60:FF:000048">
    <property type="entry name" value="GLI family zinc finger 3"/>
    <property type="match status" value="1"/>
</dbReference>
<evidence type="ECO:0000313" key="10">
    <source>
        <dbReference type="EMBL" id="KAG5311311.1"/>
    </source>
</evidence>
<dbReference type="PROSITE" id="PS50157">
    <property type="entry name" value="ZINC_FINGER_C2H2_2"/>
    <property type="match status" value="5"/>
</dbReference>
<dbReference type="GO" id="GO:0000981">
    <property type="term" value="F:DNA-binding transcription factor activity, RNA polymerase II-specific"/>
    <property type="evidence" value="ECO:0007669"/>
    <property type="project" value="TreeGrafter"/>
</dbReference>
<dbReference type="PROSITE" id="PS00028">
    <property type="entry name" value="ZINC_FINGER_C2H2_1"/>
    <property type="match status" value="4"/>
</dbReference>
<feature type="domain" description="C2H2-type" evidence="9">
    <location>
        <begin position="421"/>
        <end position="452"/>
    </location>
</feature>
<keyword evidence="11" id="KW-1185">Reference proteome</keyword>
<evidence type="ECO:0000259" key="9">
    <source>
        <dbReference type="PROSITE" id="PS50157"/>
    </source>
</evidence>
<dbReference type="InterPro" id="IPR036236">
    <property type="entry name" value="Znf_C2H2_sf"/>
</dbReference>
<feature type="compositionally biased region" description="Basic and acidic residues" evidence="8">
    <location>
        <begin position="384"/>
        <end position="398"/>
    </location>
</feature>
<dbReference type="PANTHER" id="PTHR45718">
    <property type="entry name" value="TRANSCRIPTIONAL ACTIVATOR CUBITUS INTERRUPTUS"/>
    <property type="match status" value="1"/>
</dbReference>
<dbReference type="EMBL" id="JAANHZ010000417">
    <property type="protein sequence ID" value="KAG5311311.1"/>
    <property type="molecule type" value="Genomic_DNA"/>
</dbReference>
<dbReference type="InterPro" id="IPR056436">
    <property type="entry name" value="Znf-C2H2_ZIC1-5/GLI1-3-like"/>
</dbReference>
<evidence type="ECO:0000256" key="8">
    <source>
        <dbReference type="SAM" id="MobiDB-lite"/>
    </source>
</evidence>
<dbReference type="SUPFAM" id="SSF57667">
    <property type="entry name" value="beta-beta-alpha zinc fingers"/>
    <property type="match status" value="3"/>
</dbReference>
<dbReference type="GO" id="GO:0140297">
    <property type="term" value="F:DNA-binding transcription factor binding"/>
    <property type="evidence" value="ECO:0007669"/>
    <property type="project" value="UniProtKB-ARBA"/>
</dbReference>
<dbReference type="SMART" id="SM00355">
    <property type="entry name" value="ZnF_C2H2"/>
    <property type="match status" value="5"/>
</dbReference>
<organism evidence="10 11">
    <name type="scientific">Acromyrmex insinuator</name>
    <dbReference type="NCBI Taxonomy" id="230686"/>
    <lineage>
        <taxon>Eukaryota</taxon>
        <taxon>Metazoa</taxon>
        <taxon>Ecdysozoa</taxon>
        <taxon>Arthropoda</taxon>
        <taxon>Hexapoda</taxon>
        <taxon>Insecta</taxon>
        <taxon>Pterygota</taxon>
        <taxon>Neoptera</taxon>
        <taxon>Endopterygota</taxon>
        <taxon>Hymenoptera</taxon>
        <taxon>Apocrita</taxon>
        <taxon>Aculeata</taxon>
        <taxon>Formicoidea</taxon>
        <taxon>Formicidae</taxon>
        <taxon>Myrmicinae</taxon>
        <taxon>Acromyrmex</taxon>
    </lineage>
</organism>
<dbReference type="GO" id="GO:0000978">
    <property type="term" value="F:RNA polymerase II cis-regulatory region sequence-specific DNA binding"/>
    <property type="evidence" value="ECO:0007669"/>
    <property type="project" value="TreeGrafter"/>
</dbReference>
<keyword evidence="4 7" id="KW-0863">Zinc-finger</keyword>
<evidence type="ECO:0000256" key="5">
    <source>
        <dbReference type="ARBA" id="ARBA00022833"/>
    </source>
</evidence>
<feature type="domain" description="C2H2-type" evidence="9">
    <location>
        <begin position="513"/>
        <end position="542"/>
    </location>
</feature>
<evidence type="ECO:0000256" key="3">
    <source>
        <dbReference type="ARBA" id="ARBA00022737"/>
    </source>
</evidence>
<keyword evidence="3" id="KW-0677">Repeat</keyword>
<dbReference type="InterPro" id="IPR013087">
    <property type="entry name" value="Znf_C2H2_type"/>
</dbReference>
<keyword evidence="2" id="KW-0479">Metal-binding</keyword>
<dbReference type="FunFam" id="3.30.160.60:FF:000359">
    <property type="entry name" value="GLIS family zinc finger 2"/>
    <property type="match status" value="1"/>
</dbReference>
<evidence type="ECO:0000256" key="6">
    <source>
        <dbReference type="ARBA" id="ARBA00023242"/>
    </source>
</evidence>
<evidence type="ECO:0000256" key="2">
    <source>
        <dbReference type="ARBA" id="ARBA00022723"/>
    </source>
</evidence>
<feature type="non-terminal residue" evidence="10">
    <location>
        <position position="681"/>
    </location>
</feature>
<dbReference type="Pfam" id="PF23561">
    <property type="entry name" value="zf-C2H2_15"/>
    <property type="match status" value="1"/>
</dbReference>
<dbReference type="GO" id="GO:0008270">
    <property type="term" value="F:zinc ion binding"/>
    <property type="evidence" value="ECO:0007669"/>
    <property type="project" value="UniProtKB-KW"/>
</dbReference>
<dbReference type="GO" id="GO:0005634">
    <property type="term" value="C:nucleus"/>
    <property type="evidence" value="ECO:0007669"/>
    <property type="project" value="UniProtKB-SubCell"/>
</dbReference>
<comment type="caution">
    <text evidence="10">The sequence shown here is derived from an EMBL/GenBank/DDBJ whole genome shotgun (WGS) entry which is preliminary data.</text>
</comment>
<keyword evidence="6" id="KW-0539">Nucleus</keyword>
<dbReference type="AlphaFoldDB" id="A0A836ETP5"/>
<dbReference type="Proteomes" id="UP000667349">
    <property type="component" value="Unassembled WGS sequence"/>
</dbReference>
<reference evidence="10" key="1">
    <citation type="submission" date="2020-02" db="EMBL/GenBank/DDBJ databases">
        <title>Relaxed selection underlies rapid genomic changes in the transitions from sociality to social parasitism in ants.</title>
        <authorList>
            <person name="Bi X."/>
        </authorList>
    </citation>
    <scope>NUCLEOTIDE SEQUENCE</scope>
    <source>
        <strain evidence="10">BGI-DK2013a</strain>
        <tissue evidence="10">Whole body</tissue>
    </source>
</reference>
<keyword evidence="5" id="KW-0862">Zinc</keyword>
<feature type="domain" description="C2H2-type" evidence="9">
    <location>
        <begin position="344"/>
        <end position="374"/>
    </location>
</feature>
<dbReference type="Pfam" id="PF00096">
    <property type="entry name" value="zf-C2H2"/>
    <property type="match status" value="3"/>
</dbReference>
<feature type="region of interest" description="Disordered" evidence="8">
    <location>
        <begin position="1"/>
        <end position="22"/>
    </location>
</feature>
<dbReference type="Gene3D" id="3.30.160.60">
    <property type="entry name" value="Classic Zinc Finger"/>
    <property type="match status" value="5"/>
</dbReference>
<feature type="non-terminal residue" evidence="10">
    <location>
        <position position="1"/>
    </location>
</feature>
<evidence type="ECO:0000256" key="4">
    <source>
        <dbReference type="ARBA" id="ARBA00022771"/>
    </source>
</evidence>
<dbReference type="PANTHER" id="PTHR45718:SF7">
    <property type="entry name" value="C2H2-TYPE DOMAIN-CONTAINING PROTEIN"/>
    <property type="match status" value="1"/>
</dbReference>
<evidence type="ECO:0000256" key="1">
    <source>
        <dbReference type="ARBA" id="ARBA00004123"/>
    </source>
</evidence>
<protein>
    <submittedName>
        <fullName evidence="10">GLIS3 protein</fullName>
    </submittedName>
</protein>
<evidence type="ECO:0000256" key="7">
    <source>
        <dbReference type="PROSITE-ProRule" id="PRU00042"/>
    </source>
</evidence>
<proteinExistence type="predicted"/>
<feature type="region of interest" description="Disordered" evidence="8">
    <location>
        <begin position="370"/>
        <end position="413"/>
    </location>
</feature>
<dbReference type="InterPro" id="IPR043359">
    <property type="entry name" value="GLI-like"/>
</dbReference>
<gene>
    <name evidence="10" type="primary">Glis3</name>
    <name evidence="10" type="ORF">G6Z75_0013153</name>
</gene>
<feature type="compositionally biased region" description="Basic and acidic residues" evidence="8">
    <location>
        <begin position="1"/>
        <end position="20"/>
    </location>
</feature>
<accession>A0A836ETP5</accession>
<dbReference type="FunFam" id="3.30.160.60:FF:000031">
    <property type="entry name" value="GLI family zinc finger 3"/>
    <property type="match status" value="1"/>
</dbReference>
<comment type="subcellular location">
    <subcellularLocation>
        <location evidence="1">Nucleus</location>
    </subcellularLocation>
</comment>
<feature type="domain" description="C2H2-type" evidence="9">
    <location>
        <begin position="483"/>
        <end position="512"/>
    </location>
</feature>